<evidence type="ECO:0000313" key="6">
    <source>
        <dbReference type="Proteomes" id="UP001596142"/>
    </source>
</evidence>
<dbReference type="Gene3D" id="1.10.10.10">
    <property type="entry name" value="Winged helix-like DNA-binding domain superfamily/Winged helix DNA-binding domain"/>
    <property type="match status" value="1"/>
</dbReference>
<dbReference type="InterPro" id="IPR036388">
    <property type="entry name" value="WH-like_DNA-bd_sf"/>
</dbReference>
<evidence type="ECO:0000256" key="3">
    <source>
        <dbReference type="ARBA" id="ARBA00023163"/>
    </source>
</evidence>
<organism evidence="5 6">
    <name type="scientific">Thalassorhabdus alkalitolerans</name>
    <dbReference type="NCBI Taxonomy" id="2282697"/>
    <lineage>
        <taxon>Bacteria</taxon>
        <taxon>Bacillati</taxon>
        <taxon>Bacillota</taxon>
        <taxon>Bacilli</taxon>
        <taxon>Bacillales</taxon>
        <taxon>Bacillaceae</taxon>
        <taxon>Thalassorhabdus</taxon>
    </lineage>
</organism>
<dbReference type="EMBL" id="JBHSOZ010000003">
    <property type="protein sequence ID" value="MFC5712412.1"/>
    <property type="molecule type" value="Genomic_DNA"/>
</dbReference>
<keyword evidence="2" id="KW-0238">DNA-binding</keyword>
<reference evidence="6" key="1">
    <citation type="journal article" date="2019" name="Int. J. Syst. Evol. Microbiol.">
        <title>The Global Catalogue of Microorganisms (GCM) 10K type strain sequencing project: providing services to taxonomists for standard genome sequencing and annotation.</title>
        <authorList>
            <consortium name="The Broad Institute Genomics Platform"/>
            <consortium name="The Broad Institute Genome Sequencing Center for Infectious Disease"/>
            <person name="Wu L."/>
            <person name="Ma J."/>
        </authorList>
    </citation>
    <scope>NUCLEOTIDE SEQUENCE [LARGE SCALE GENOMIC DNA]</scope>
    <source>
        <strain evidence="6">CECT 7184</strain>
    </source>
</reference>
<dbReference type="PRINTS" id="PR00598">
    <property type="entry name" value="HTHMARR"/>
</dbReference>
<proteinExistence type="predicted"/>
<keyword evidence="6" id="KW-1185">Reference proteome</keyword>
<dbReference type="PANTHER" id="PTHR42756:SF1">
    <property type="entry name" value="TRANSCRIPTIONAL REPRESSOR OF EMRAB OPERON"/>
    <property type="match status" value="1"/>
</dbReference>
<evidence type="ECO:0000313" key="5">
    <source>
        <dbReference type="EMBL" id="MFC5712412.1"/>
    </source>
</evidence>
<dbReference type="Proteomes" id="UP001596142">
    <property type="component" value="Unassembled WGS sequence"/>
</dbReference>
<dbReference type="PROSITE" id="PS01117">
    <property type="entry name" value="HTH_MARR_1"/>
    <property type="match status" value="1"/>
</dbReference>
<accession>A0ABW0YLY2</accession>
<comment type="caution">
    <text evidence="5">The sequence shown here is derived from an EMBL/GenBank/DDBJ whole genome shotgun (WGS) entry which is preliminary data.</text>
</comment>
<dbReference type="InterPro" id="IPR036390">
    <property type="entry name" value="WH_DNA-bd_sf"/>
</dbReference>
<evidence type="ECO:0000256" key="2">
    <source>
        <dbReference type="ARBA" id="ARBA00023125"/>
    </source>
</evidence>
<evidence type="ECO:0000256" key="1">
    <source>
        <dbReference type="ARBA" id="ARBA00023015"/>
    </source>
</evidence>
<dbReference type="Pfam" id="PF01047">
    <property type="entry name" value="MarR"/>
    <property type="match status" value="1"/>
</dbReference>
<keyword evidence="3" id="KW-0804">Transcription</keyword>
<sequence>MNISIESYISIFIHQTDLTLTNYVKGKLSPYNIAPEQNLIMMVLWERDGLTQNEIGQRLNKDKTNIARMAYSLERKGFVRRAGCPEDRRSQRVYLTEEGELLKEKVLPVAEEFNQLVCRGITEEELNTTRKVLSKMRDNVY</sequence>
<gene>
    <name evidence="5" type="ORF">ACFPU1_06440</name>
</gene>
<evidence type="ECO:0000259" key="4">
    <source>
        <dbReference type="PROSITE" id="PS50995"/>
    </source>
</evidence>
<feature type="domain" description="HTH marR-type" evidence="4">
    <location>
        <begin position="1"/>
        <end position="138"/>
    </location>
</feature>
<dbReference type="SUPFAM" id="SSF46785">
    <property type="entry name" value="Winged helix' DNA-binding domain"/>
    <property type="match status" value="1"/>
</dbReference>
<dbReference type="RefSeq" id="WP_054634859.1">
    <property type="nucleotide sequence ID" value="NZ_JBHSOZ010000003.1"/>
</dbReference>
<dbReference type="PROSITE" id="PS50995">
    <property type="entry name" value="HTH_MARR_2"/>
    <property type="match status" value="1"/>
</dbReference>
<dbReference type="PANTHER" id="PTHR42756">
    <property type="entry name" value="TRANSCRIPTIONAL REGULATOR, MARR"/>
    <property type="match status" value="1"/>
</dbReference>
<dbReference type="SMART" id="SM00347">
    <property type="entry name" value="HTH_MARR"/>
    <property type="match status" value="1"/>
</dbReference>
<dbReference type="InterPro" id="IPR000835">
    <property type="entry name" value="HTH_MarR-typ"/>
</dbReference>
<dbReference type="InterPro" id="IPR023187">
    <property type="entry name" value="Tscrpt_reg_MarR-type_CS"/>
</dbReference>
<keyword evidence="1" id="KW-0805">Transcription regulation</keyword>
<name>A0ABW0YLY2_9BACI</name>
<protein>
    <submittedName>
        <fullName evidence="5">MarR family winged helix-turn-helix transcriptional regulator</fullName>
    </submittedName>
</protein>